<gene>
    <name evidence="2" type="ORF">IH622_13470</name>
</gene>
<dbReference type="Proteomes" id="UP000642265">
    <property type="component" value="Unassembled WGS sequence"/>
</dbReference>
<dbReference type="EMBL" id="JACZKO010000038">
    <property type="protein sequence ID" value="MBE0561806.1"/>
    <property type="molecule type" value="Genomic_DNA"/>
</dbReference>
<evidence type="ECO:0000313" key="3">
    <source>
        <dbReference type="Proteomes" id="UP000642265"/>
    </source>
</evidence>
<name>A0A8I0N7K5_BRUAN</name>
<protein>
    <submittedName>
        <fullName evidence="2">Uncharacterized protein</fullName>
    </submittedName>
</protein>
<dbReference type="AlphaFoldDB" id="A0A8I0N7K5"/>
<feature type="region of interest" description="Disordered" evidence="1">
    <location>
        <begin position="1"/>
        <end position="31"/>
    </location>
</feature>
<proteinExistence type="predicted"/>
<organism evidence="2 3">
    <name type="scientific">Brucella anthropi</name>
    <name type="common">Ochrobactrum anthropi</name>
    <dbReference type="NCBI Taxonomy" id="529"/>
    <lineage>
        <taxon>Bacteria</taxon>
        <taxon>Pseudomonadati</taxon>
        <taxon>Pseudomonadota</taxon>
        <taxon>Alphaproteobacteria</taxon>
        <taxon>Hyphomicrobiales</taxon>
        <taxon>Brucellaceae</taxon>
        <taxon>Brucella/Ochrobactrum group</taxon>
        <taxon>Brucella</taxon>
    </lineage>
</organism>
<evidence type="ECO:0000313" key="2">
    <source>
        <dbReference type="EMBL" id="MBE0561806.1"/>
    </source>
</evidence>
<sequence>MAKINTGGHVFPSLSRIVGDPSNPNGHSFRVGGEDGLTLRDYFAAHAPEPSTGELAKTAGLTVQHNHVSDDDTFLGELHLWWEKLPNTEQLALVAKYRWAYADAMIKAREGGE</sequence>
<evidence type="ECO:0000256" key="1">
    <source>
        <dbReference type="SAM" id="MobiDB-lite"/>
    </source>
</evidence>
<reference evidence="2" key="2">
    <citation type="submission" date="2020-10" db="EMBL/GenBank/DDBJ databases">
        <title>Enrichment of novel Verrucomicrobia, Bacteroidetes and Krumholzibacteria in an oxygen-limited, methane- and iron-fed bioreactor inoculated with Bothnian Sea sediments.</title>
        <authorList>
            <person name="Martins P.D."/>
            <person name="de Jong A."/>
            <person name="Lenstra W.K."/>
            <person name="van Helmond N.A.G.M."/>
            <person name="Slomp C.P."/>
            <person name="Jetten M.S.M."/>
            <person name="Welte C.U."/>
            <person name="Rasigraf O."/>
        </authorList>
    </citation>
    <scope>NUCLEOTIDE SEQUENCE</scope>
    <source>
        <strain evidence="2">MAG47</strain>
    </source>
</reference>
<reference evidence="2" key="1">
    <citation type="submission" date="2020-09" db="EMBL/GenBank/DDBJ databases">
        <authorList>
            <person name="Dalcin Martins P."/>
        </authorList>
    </citation>
    <scope>NUCLEOTIDE SEQUENCE</scope>
    <source>
        <strain evidence="2">MAG47</strain>
    </source>
</reference>
<comment type="caution">
    <text evidence="2">The sequence shown here is derived from an EMBL/GenBank/DDBJ whole genome shotgun (WGS) entry which is preliminary data.</text>
</comment>
<accession>A0A8I0N7K5</accession>